<feature type="compositionally biased region" description="Basic residues" evidence="1">
    <location>
        <begin position="103"/>
        <end position="112"/>
    </location>
</feature>
<name>A0ABP1PR36_9HEXA</name>
<reference evidence="3 4" key="1">
    <citation type="submission" date="2024-08" db="EMBL/GenBank/DDBJ databases">
        <authorList>
            <person name="Cucini C."/>
            <person name="Frati F."/>
        </authorList>
    </citation>
    <scope>NUCLEOTIDE SEQUENCE [LARGE SCALE GENOMIC DNA]</scope>
</reference>
<protein>
    <recommendedName>
        <fullName evidence="2">Small ribosomal subunit protein mS35 mitochondrial conserved domain-containing protein</fullName>
    </recommendedName>
</protein>
<evidence type="ECO:0000259" key="2">
    <source>
        <dbReference type="Pfam" id="PF10213"/>
    </source>
</evidence>
<gene>
    <name evidence="3" type="ORF">ODALV1_LOCUS2798</name>
</gene>
<dbReference type="Proteomes" id="UP001642540">
    <property type="component" value="Unassembled WGS sequence"/>
</dbReference>
<evidence type="ECO:0000256" key="1">
    <source>
        <dbReference type="SAM" id="MobiDB-lite"/>
    </source>
</evidence>
<dbReference type="InterPro" id="IPR019349">
    <property type="entry name" value="Ribosomal_mS35_mit"/>
</dbReference>
<organism evidence="3 4">
    <name type="scientific">Orchesella dallaii</name>
    <dbReference type="NCBI Taxonomy" id="48710"/>
    <lineage>
        <taxon>Eukaryota</taxon>
        <taxon>Metazoa</taxon>
        <taxon>Ecdysozoa</taxon>
        <taxon>Arthropoda</taxon>
        <taxon>Hexapoda</taxon>
        <taxon>Collembola</taxon>
        <taxon>Entomobryomorpha</taxon>
        <taxon>Entomobryoidea</taxon>
        <taxon>Orchesellidae</taxon>
        <taxon>Orchesellinae</taxon>
        <taxon>Orchesella</taxon>
    </lineage>
</organism>
<proteinExistence type="predicted"/>
<evidence type="ECO:0000313" key="3">
    <source>
        <dbReference type="EMBL" id="CAL8074097.1"/>
    </source>
</evidence>
<dbReference type="PANTHER" id="PTHR13490:SF0">
    <property type="entry name" value="SMALL RIBOSOMAL SUBUNIT PROTEIN MS35"/>
    <property type="match status" value="1"/>
</dbReference>
<dbReference type="EMBL" id="CAXLJM020000007">
    <property type="protein sequence ID" value="CAL8074097.1"/>
    <property type="molecule type" value="Genomic_DNA"/>
</dbReference>
<sequence>MLSARKISTMSSEVLNLSRKLLCTFGTSPASIAFRRSTGITNGIKKFTFPPNHEIYSDFNRIMVCSIKPFSTKSDATTSDAGEASSLIDDEFQPLDVIRSRSFRRTQRKRREKREVPPPRYLKMSTDQDWPSVWPTAKTFHPASVPLPLHQGYVEPGNRSPPNKFANLELMKIPNFLHLTPPAIKRHCEAIKKFCTPWPEELKDEYVLESLFPIEVISNDYCHSSPSIRDPKGRIVTLRVKLSHLNLDEHAKDKFLRLVGERYDQNTDELTLVTDCCPLKKQNYDYAMYLLTAVYHESWNKESWEDDKSELDAAKYEWDGSRSQKVLEQLLEPTALESNKNLIEQYKNTVTSIHDEGENTKLLSEYGNTVRQLLNLPTPEASSATSS</sequence>
<dbReference type="Pfam" id="PF10213">
    <property type="entry name" value="MRP-S28"/>
    <property type="match status" value="1"/>
</dbReference>
<evidence type="ECO:0000313" key="4">
    <source>
        <dbReference type="Proteomes" id="UP001642540"/>
    </source>
</evidence>
<feature type="region of interest" description="Disordered" evidence="1">
    <location>
        <begin position="103"/>
        <end position="122"/>
    </location>
</feature>
<accession>A0ABP1PR36</accession>
<dbReference type="PANTHER" id="PTHR13490">
    <property type="entry name" value="MITOCHONDRIAL 28S RIBOSOMAL PROTEIN S28"/>
    <property type="match status" value="1"/>
</dbReference>
<feature type="domain" description="Small ribosomal subunit protein mS35 mitochondrial conserved" evidence="2">
    <location>
        <begin position="229"/>
        <end position="306"/>
    </location>
</feature>
<keyword evidence="4" id="KW-1185">Reference proteome</keyword>
<dbReference type="InterPro" id="IPR039848">
    <property type="entry name" value="Ribosomal_mS35_mt"/>
</dbReference>
<comment type="caution">
    <text evidence="3">The sequence shown here is derived from an EMBL/GenBank/DDBJ whole genome shotgun (WGS) entry which is preliminary data.</text>
</comment>